<dbReference type="RefSeq" id="WP_231323456.1">
    <property type="nucleotide sequence ID" value="NZ_CP088156.1"/>
</dbReference>
<name>A0ABY3REH9_9BRAD</name>
<evidence type="ECO:0000313" key="2">
    <source>
        <dbReference type="Proteomes" id="UP001431010"/>
    </source>
</evidence>
<keyword evidence="2" id="KW-1185">Reference proteome</keyword>
<proteinExistence type="predicted"/>
<gene>
    <name evidence="1" type="ORF">LQG66_03500</name>
</gene>
<evidence type="ECO:0000313" key="1">
    <source>
        <dbReference type="EMBL" id="UFZ05397.1"/>
    </source>
</evidence>
<protein>
    <recommendedName>
        <fullName evidence="3">Lipocalin-like domain-containing protein</fullName>
    </recommendedName>
</protein>
<sequence length="247" mass="27083">MNMPSGMRCFRPFDSSLIVRRPWRHTGTVRWLICAVALLWLVGSNAIAAGPDSKRPFVGTWQIKLTQTSGDVAEEGMDEFMRRINGPLIQSFGITYLGETYSIEGLGQISDVQFNDTELSFTASDNSPSPATTEYYFRVVNVSQISGEWVEHHASLNSVNAYRSGTLLGMRVAANREPSVPVVPHAVPRARPGDTIGAPRAENLNCSADCTRSWMSCGRACGFGLSEGRPSCNAECRTEYNQCKSSC</sequence>
<organism evidence="1 2">
    <name type="scientific">Bradyrhizobium ontarionense</name>
    <dbReference type="NCBI Taxonomy" id="2898149"/>
    <lineage>
        <taxon>Bacteria</taxon>
        <taxon>Pseudomonadati</taxon>
        <taxon>Pseudomonadota</taxon>
        <taxon>Alphaproteobacteria</taxon>
        <taxon>Hyphomicrobiales</taxon>
        <taxon>Nitrobacteraceae</taxon>
        <taxon>Bradyrhizobium</taxon>
    </lineage>
</organism>
<evidence type="ECO:0008006" key="3">
    <source>
        <dbReference type="Google" id="ProtNLM"/>
    </source>
</evidence>
<dbReference type="EMBL" id="CP088156">
    <property type="protein sequence ID" value="UFZ05397.1"/>
    <property type="molecule type" value="Genomic_DNA"/>
</dbReference>
<dbReference type="Proteomes" id="UP001431010">
    <property type="component" value="Chromosome"/>
</dbReference>
<reference evidence="1" key="1">
    <citation type="journal article" date="2024" name="Antonie Van Leeuwenhoek">
        <title>Bradyrhizobium ontarionense sp. nov., a novel bacterial symbiont isolated from Aeschynomene indica (Indian jointvetch), harbours photosynthesis, nitrogen fixation and nitrous oxide (N2O) reductase genes.</title>
        <authorList>
            <person name="Bromfield E.S.P."/>
            <person name="Cloutier S."/>
        </authorList>
    </citation>
    <scope>NUCLEOTIDE SEQUENCE</scope>
    <source>
        <strain evidence="1">A19</strain>
    </source>
</reference>
<accession>A0ABY3REH9</accession>